<accession>A0A1I2FEN4</accession>
<sequence>MDGKITCSTANATILACKKIVQSFNENIYELALVRTDWTPAYAAELKGRINTALADYLPSESFCRHAERQHYVHELMISALKRVSILRALIKVDFKEDKKFQKYLFEELGYNDYFSDAKNGDYHSLYFLLETLHKNMSSELSDLLTNKSIPLTLIQNLTDFDNQLHEFKACFDLINTSDHLTEEGKRVINAIFSEIKDICRVATAYYLFDPVKRDQFCFFRVMIGLKKTIPQAN</sequence>
<organism evidence="1 2">
    <name type="scientific">Sunxiuqinia elliptica</name>
    <dbReference type="NCBI Taxonomy" id="655355"/>
    <lineage>
        <taxon>Bacteria</taxon>
        <taxon>Pseudomonadati</taxon>
        <taxon>Bacteroidota</taxon>
        <taxon>Bacteroidia</taxon>
        <taxon>Marinilabiliales</taxon>
        <taxon>Prolixibacteraceae</taxon>
        <taxon>Sunxiuqinia</taxon>
    </lineage>
</organism>
<dbReference type="AlphaFoldDB" id="A0A1I2FEN4"/>
<protein>
    <submittedName>
        <fullName evidence="1">Uncharacterized protein</fullName>
    </submittedName>
</protein>
<name>A0A1I2FEN4_9BACT</name>
<keyword evidence="2" id="KW-1185">Reference proteome</keyword>
<dbReference type="RefSeq" id="WP_093919099.1">
    <property type="nucleotide sequence ID" value="NZ_FONW01000002.1"/>
</dbReference>
<dbReference type="PROSITE" id="PS51257">
    <property type="entry name" value="PROKAR_LIPOPROTEIN"/>
    <property type="match status" value="1"/>
</dbReference>
<gene>
    <name evidence="1" type="ORF">SAMN05216283_102440</name>
</gene>
<evidence type="ECO:0000313" key="2">
    <source>
        <dbReference type="Proteomes" id="UP000198964"/>
    </source>
</evidence>
<dbReference type="EMBL" id="FONW01000002">
    <property type="protein sequence ID" value="SFF02951.1"/>
    <property type="molecule type" value="Genomic_DNA"/>
</dbReference>
<reference evidence="1 2" key="1">
    <citation type="submission" date="2016-10" db="EMBL/GenBank/DDBJ databases">
        <authorList>
            <person name="de Groot N.N."/>
        </authorList>
    </citation>
    <scope>NUCLEOTIDE SEQUENCE [LARGE SCALE GENOMIC DNA]</scope>
    <source>
        <strain evidence="1 2">CGMCC 1.9156</strain>
    </source>
</reference>
<dbReference type="Proteomes" id="UP000198964">
    <property type="component" value="Unassembled WGS sequence"/>
</dbReference>
<proteinExistence type="predicted"/>
<evidence type="ECO:0000313" key="1">
    <source>
        <dbReference type="EMBL" id="SFF02951.1"/>
    </source>
</evidence>